<reference evidence="3 4" key="1">
    <citation type="submission" date="2022-03" db="EMBL/GenBank/DDBJ databases">
        <authorList>
            <person name="Koch H."/>
        </authorList>
    </citation>
    <scope>NUCLEOTIDE SEQUENCE [LARGE SCALE GENOMIC DNA]</scope>
    <source>
        <strain evidence="3 4">G1</strain>
    </source>
</reference>
<keyword evidence="1" id="KW-0472">Membrane</keyword>
<keyword evidence="1" id="KW-1133">Transmembrane helix</keyword>
<dbReference type="Gene3D" id="2.70.70.10">
    <property type="entry name" value="Glucose Permease (Domain IIA)"/>
    <property type="match status" value="1"/>
</dbReference>
<evidence type="ECO:0000256" key="1">
    <source>
        <dbReference type="SAM" id="Phobius"/>
    </source>
</evidence>
<accession>A0ABN8HN58</accession>
<dbReference type="PANTHER" id="PTHR21666:SF286">
    <property type="entry name" value="LIPOPROTEIN NLPD"/>
    <property type="match status" value="1"/>
</dbReference>
<evidence type="ECO:0000313" key="3">
    <source>
        <dbReference type="EMBL" id="CAH2031459.1"/>
    </source>
</evidence>
<dbReference type="PANTHER" id="PTHR21666">
    <property type="entry name" value="PEPTIDASE-RELATED"/>
    <property type="match status" value="1"/>
</dbReference>
<dbReference type="EMBL" id="OW150024">
    <property type="protein sequence ID" value="CAH2031459.1"/>
    <property type="molecule type" value="Genomic_DNA"/>
</dbReference>
<organism evidence="3 4">
    <name type="scientific">Trichlorobacter ammonificans</name>
    <dbReference type="NCBI Taxonomy" id="2916410"/>
    <lineage>
        <taxon>Bacteria</taxon>
        <taxon>Pseudomonadati</taxon>
        <taxon>Thermodesulfobacteriota</taxon>
        <taxon>Desulfuromonadia</taxon>
        <taxon>Geobacterales</taxon>
        <taxon>Geobacteraceae</taxon>
        <taxon>Trichlorobacter</taxon>
    </lineage>
</organism>
<keyword evidence="1" id="KW-0812">Transmembrane</keyword>
<dbReference type="RefSeq" id="WP_305732279.1">
    <property type="nucleotide sequence ID" value="NZ_OW150024.1"/>
</dbReference>
<keyword evidence="4" id="KW-1185">Reference proteome</keyword>
<dbReference type="Pfam" id="PF01551">
    <property type="entry name" value="Peptidase_M23"/>
    <property type="match status" value="1"/>
</dbReference>
<feature type="domain" description="M23ase beta-sheet core" evidence="2">
    <location>
        <begin position="177"/>
        <end position="272"/>
    </location>
</feature>
<dbReference type="Proteomes" id="UP001295463">
    <property type="component" value="Chromosome"/>
</dbReference>
<dbReference type="InterPro" id="IPR016047">
    <property type="entry name" value="M23ase_b-sheet_dom"/>
</dbReference>
<proteinExistence type="predicted"/>
<dbReference type="InterPro" id="IPR011055">
    <property type="entry name" value="Dup_hybrid_motif"/>
</dbReference>
<dbReference type="SUPFAM" id="SSF51261">
    <property type="entry name" value="Duplicated hybrid motif"/>
    <property type="match status" value="1"/>
</dbReference>
<feature type="transmembrane region" description="Helical" evidence="1">
    <location>
        <begin position="37"/>
        <end position="64"/>
    </location>
</feature>
<protein>
    <submittedName>
        <fullName evidence="3">Zinc metalloendopeptidase M23 domain protein</fullName>
    </submittedName>
</protein>
<evidence type="ECO:0000259" key="2">
    <source>
        <dbReference type="Pfam" id="PF01551"/>
    </source>
</evidence>
<gene>
    <name evidence="3" type="ORF">GEAMG1_1627</name>
</gene>
<sequence length="280" mass="30782">MRNRLYPWLKKLSTPVTIMLVPHTRSGAINLKLPLAVLGLLGLFVVVGIVYTFSLTVHAVDYLVMKHKYEAMNGQFQALQGTMQSLRQADSELRRLLSGGSRSKILDEVRPQKNDGSVDLEELKRQVEESMQSVAGIRQYLAQQRDLHRATPQGWPVDGTFTSGFGMREHPLQGSQRFHSGVDLSTQRGTPVMATADGIVSVSGYGKGNGNVVVIEHGHGFSTVYAHNDRNAVRVGQTVRRGEVIAYAGATGATTGVHVHYEVWRNGRPINPSDTVARAR</sequence>
<dbReference type="CDD" id="cd12797">
    <property type="entry name" value="M23_peptidase"/>
    <property type="match status" value="1"/>
</dbReference>
<dbReference type="InterPro" id="IPR050570">
    <property type="entry name" value="Cell_wall_metabolism_enzyme"/>
</dbReference>
<evidence type="ECO:0000313" key="4">
    <source>
        <dbReference type="Proteomes" id="UP001295463"/>
    </source>
</evidence>
<name>A0ABN8HN58_9BACT</name>